<organism evidence="1 2">
    <name type="scientific">Bordetella parapertussis (strain Bpp5)</name>
    <dbReference type="NCBI Taxonomy" id="1208660"/>
    <lineage>
        <taxon>Bacteria</taxon>
        <taxon>Pseudomonadati</taxon>
        <taxon>Pseudomonadota</taxon>
        <taxon>Betaproteobacteria</taxon>
        <taxon>Burkholderiales</taxon>
        <taxon>Alcaligenaceae</taxon>
        <taxon>Bordetella</taxon>
    </lineage>
</organism>
<protein>
    <recommendedName>
        <fullName evidence="3">RNA polymerase subunit sigma-70</fullName>
    </recommendedName>
</protein>
<gene>
    <name evidence="1" type="ordered locus">BN117_0639</name>
</gene>
<accession>K0ME25</accession>
<dbReference type="SUPFAM" id="SSF75011">
    <property type="entry name" value="3-carboxy-cis,cis-mucoante lactonizing enzyme"/>
    <property type="match status" value="1"/>
</dbReference>
<sequence length="370" mass="42000">MASIKGLREVAYFDCAGGGQVYVQGNYAYIAHMDAPAGTTIVDISDPRHPRQVAHIPIPDGVHTHKVRVENDLMLVNWECPPPYILGENFQGGLAIYDVSDSTNPRQICFWKTAGTGVHRFDFDGRHAYITPEVEGYHLNIAMILDLENPAKPREVGRWWMPGQWVAGGETPDEGYRMTWCHQVLRRGNRLYVAYWHGGMVILDIEDMSKPKLVSKFAYSPTFAHPTHTVLPLPFELAGRKIAIVADEDVRKVRPSPPPFMWLFDITDETQPVPISTYQIEELMDKNMPEFTGCHQPAEQVYGTEIPVAWFAKGLRVVDVKNPHAPREVAHFEPDIPGFDRAQTNDVFLTKEGLMYIIDRNRGMHILERI</sequence>
<evidence type="ECO:0000313" key="2">
    <source>
        <dbReference type="Proteomes" id="UP000008035"/>
    </source>
</evidence>
<name>K0ME25_BORPB</name>
<proteinExistence type="predicted"/>
<dbReference type="HOGENOM" id="CLU_047803_1_0_4"/>
<dbReference type="InterPro" id="IPR013211">
    <property type="entry name" value="LVIVD"/>
</dbReference>
<evidence type="ECO:0000313" key="1">
    <source>
        <dbReference type="EMBL" id="CCJ47972.1"/>
    </source>
</evidence>
<dbReference type="Proteomes" id="UP000008035">
    <property type="component" value="Chromosome"/>
</dbReference>
<dbReference type="Pfam" id="PF08309">
    <property type="entry name" value="LVIVD"/>
    <property type="match status" value="3"/>
</dbReference>
<dbReference type="EMBL" id="HE965803">
    <property type="protein sequence ID" value="CCJ47972.1"/>
    <property type="molecule type" value="Genomic_DNA"/>
</dbReference>
<dbReference type="RefSeq" id="WP_015038944.1">
    <property type="nucleotide sequence ID" value="NC_018828.1"/>
</dbReference>
<reference evidence="1 2" key="1">
    <citation type="journal article" date="2012" name="BMC Genomics">
        <title>Comparative genomics of the classical Bordetella subspecies: the evolution and exchange of virulence-associated diversity amongst closely related pathogens.</title>
        <authorList>
            <person name="Park J."/>
            <person name="Zhang Y."/>
            <person name="Buboltz A.M."/>
            <person name="Zhang X."/>
            <person name="Schuster S.C."/>
            <person name="Ahuja U."/>
            <person name="Liu M."/>
            <person name="Miller J.F."/>
            <person name="Sebaihia M."/>
            <person name="Bentley S.D."/>
            <person name="Parkhill J."/>
            <person name="Harvill E.T."/>
        </authorList>
    </citation>
    <scope>NUCLEOTIDE SEQUENCE [LARGE SCALE GENOMIC DNA]</scope>
    <source>
        <strain evidence="1 2">Bpp5</strain>
    </source>
</reference>
<dbReference type="AlphaFoldDB" id="K0ME25"/>
<dbReference type="KEGG" id="bpar:BN117_0639"/>
<evidence type="ECO:0008006" key="3">
    <source>
        <dbReference type="Google" id="ProtNLM"/>
    </source>
</evidence>